<feature type="region of interest" description="Disordered" evidence="1">
    <location>
        <begin position="261"/>
        <end position="280"/>
    </location>
</feature>
<evidence type="ECO:0000256" key="2">
    <source>
        <dbReference type="SAM" id="Phobius"/>
    </source>
</evidence>
<reference evidence="4 5" key="1">
    <citation type="submission" date="2020-06" db="EMBL/GenBank/DDBJ databases">
        <title>Actinokineospora xiongansis sp. nov., isolated from soil of Baiyangdian.</title>
        <authorList>
            <person name="Zhang X."/>
        </authorList>
    </citation>
    <scope>NUCLEOTIDE SEQUENCE [LARGE SCALE GENOMIC DNA]</scope>
    <source>
        <strain evidence="4 5">HBU206404</strain>
    </source>
</reference>
<comment type="caution">
    <text evidence="4">The sequence shown here is derived from an EMBL/GenBank/DDBJ whole genome shotgun (WGS) entry which is preliminary data.</text>
</comment>
<keyword evidence="5" id="KW-1185">Reference proteome</keyword>
<evidence type="ECO:0000259" key="3">
    <source>
        <dbReference type="Pfam" id="PF00656"/>
    </source>
</evidence>
<dbReference type="EMBL" id="JABVED010000001">
    <property type="protein sequence ID" value="MBC6446137.1"/>
    <property type="molecule type" value="Genomic_DNA"/>
</dbReference>
<sequence>MPRYRALLIGNADFPEDPHELRTLNGPLTDIRTLAEVLTDDEIGLFDRDDVQKLANREVQPLREQLDEFLTTAHRDDVLLLYYSGHGRLDLDNRLHLCAKDTRTAKLHSTALPADDVNKLITRCAATSVIVVLDCCNSGAFKGADIFRTITTKQHPRAARRLVEAIDVLRGTPNRAGTSGRGRYVLASSRSTQLALDTTRKGELSPFTAQLVRGLREADADGYVTVTDLYRQVHRWLTEASGPTPQLRFSGEGDVIIARGASLPRPEPPPPTPRQTEPVPSTTWVAHRARTGGVDRILEVTDGTRRHTIEYRSLPAQRAEVLVDGRSIHKGSNQFELTCLLGDTEACLGVTESDFRLTIDDRRIYAQRSAAHGSPDRREELAAAIRATLLADDVEWKGIRLGVVPDIKVRDFNSVRPVTSRSSRVLSCGPVIAVATVKSTQDRVWFTDRAVHLRGKSYVVVPYEELAEATVSSRGDSLEVGDKKVDFSYLTNLDAIAGLVNEVKKTVVYQDTGFGEPPPVNRHSGFSEDHEGDWYSSVAMVISGFVAFQGLHGLGKEDFEGGILRLGLGLIGLVIMFPFFAVGPLATACGIRPGLGRAMILTAVYTLGFSACQTWIPVFSQTAEDDPLPLTGWTVRIGDSLALAIGGVDTGPLGQQPRVWGALLLAAVAYVAVVPAALIRHRQRYQPV</sequence>
<feature type="transmembrane region" description="Helical" evidence="2">
    <location>
        <begin position="659"/>
        <end position="679"/>
    </location>
</feature>
<gene>
    <name evidence="4" type="ORF">GPZ80_02985</name>
</gene>
<keyword evidence="2" id="KW-0812">Transmembrane</keyword>
<dbReference type="RefSeq" id="WP_187218173.1">
    <property type="nucleotide sequence ID" value="NZ_JABVED010000001.1"/>
</dbReference>
<dbReference type="PANTHER" id="PTHR22576">
    <property type="entry name" value="MUCOSA ASSOCIATED LYMPHOID TISSUE LYMPHOMA TRANSLOCATION PROTEIN 1/PARACASPASE"/>
    <property type="match status" value="1"/>
</dbReference>
<proteinExistence type="predicted"/>
<evidence type="ECO:0000313" key="4">
    <source>
        <dbReference type="EMBL" id="MBC6446137.1"/>
    </source>
</evidence>
<dbReference type="SUPFAM" id="SSF52129">
    <property type="entry name" value="Caspase-like"/>
    <property type="match status" value="1"/>
</dbReference>
<keyword evidence="2" id="KW-1133">Transmembrane helix</keyword>
<organism evidence="4 5">
    <name type="scientific">Actinokineospora xionganensis</name>
    <dbReference type="NCBI Taxonomy" id="2684470"/>
    <lineage>
        <taxon>Bacteria</taxon>
        <taxon>Bacillati</taxon>
        <taxon>Actinomycetota</taxon>
        <taxon>Actinomycetes</taxon>
        <taxon>Pseudonocardiales</taxon>
        <taxon>Pseudonocardiaceae</taxon>
        <taxon>Actinokineospora</taxon>
    </lineage>
</organism>
<feature type="domain" description="Peptidase C14 caspase" evidence="3">
    <location>
        <begin position="5"/>
        <end position="240"/>
    </location>
</feature>
<dbReference type="Proteomes" id="UP000734823">
    <property type="component" value="Unassembled WGS sequence"/>
</dbReference>
<feature type="transmembrane region" description="Helical" evidence="2">
    <location>
        <begin position="563"/>
        <end position="586"/>
    </location>
</feature>
<dbReference type="PANTHER" id="PTHR22576:SF37">
    <property type="entry name" value="MUCOSA-ASSOCIATED LYMPHOID TISSUE LYMPHOMA TRANSLOCATION PROTEIN 1"/>
    <property type="match status" value="1"/>
</dbReference>
<dbReference type="NCBIfam" id="NF047832">
    <property type="entry name" value="caspase_w_EACC1"/>
    <property type="match status" value="1"/>
</dbReference>
<evidence type="ECO:0000313" key="5">
    <source>
        <dbReference type="Proteomes" id="UP000734823"/>
    </source>
</evidence>
<protein>
    <submittedName>
        <fullName evidence="4">Caspase family protein</fullName>
    </submittedName>
</protein>
<dbReference type="InterPro" id="IPR029030">
    <property type="entry name" value="Caspase-like_dom_sf"/>
</dbReference>
<dbReference type="InterPro" id="IPR052039">
    <property type="entry name" value="Caspase-related_regulators"/>
</dbReference>
<name>A0ABR7L186_9PSEU</name>
<dbReference type="InterPro" id="IPR011600">
    <property type="entry name" value="Pept_C14_caspase"/>
</dbReference>
<accession>A0ABR7L186</accession>
<dbReference type="Gene3D" id="3.40.50.1460">
    <property type="match status" value="1"/>
</dbReference>
<keyword evidence="2" id="KW-0472">Membrane</keyword>
<feature type="transmembrane region" description="Helical" evidence="2">
    <location>
        <begin position="598"/>
        <end position="616"/>
    </location>
</feature>
<evidence type="ECO:0000256" key="1">
    <source>
        <dbReference type="SAM" id="MobiDB-lite"/>
    </source>
</evidence>
<dbReference type="Pfam" id="PF00656">
    <property type="entry name" value="Peptidase_C14"/>
    <property type="match status" value="1"/>
</dbReference>